<dbReference type="Pfam" id="PF18557">
    <property type="entry name" value="NepR"/>
    <property type="match status" value="1"/>
</dbReference>
<comment type="caution">
    <text evidence="3">The sequence shown here is derived from an EMBL/GenBank/DDBJ whole genome shotgun (WGS) entry which is preliminary data.</text>
</comment>
<accession>A0ABU9IBW1</accession>
<sequence length="99" mass="10715">MEAISFRREYNCIYAQVYASAGASRPDHRPTCQSIGSINLMSSGEDKVPPPNAPKGSAAKPGDPEWASGLKRLYDSVVDEPLPDSFKDLLSKLDDSGDK</sequence>
<name>A0ABU9IBW1_9SPHN</name>
<reference evidence="3 4" key="1">
    <citation type="submission" date="2024-04" db="EMBL/GenBank/DDBJ databases">
        <title>Aurantiacibacter sp. DGU6 16S ribosomal RNA gene Genome sequencing and assembly.</title>
        <authorList>
            <person name="Park S."/>
        </authorList>
    </citation>
    <scope>NUCLEOTIDE SEQUENCE [LARGE SCALE GENOMIC DNA]</scope>
    <source>
        <strain evidence="3 4">DGU6</strain>
    </source>
</reference>
<evidence type="ECO:0000256" key="1">
    <source>
        <dbReference type="SAM" id="MobiDB-lite"/>
    </source>
</evidence>
<protein>
    <submittedName>
        <fullName evidence="3">NepR family anti-sigma factor</fullName>
    </submittedName>
</protein>
<dbReference type="EMBL" id="JBBYHV010000001">
    <property type="protein sequence ID" value="MEL1249262.1"/>
    <property type="molecule type" value="Genomic_DNA"/>
</dbReference>
<gene>
    <name evidence="3" type="ORF">AAEO60_01105</name>
</gene>
<dbReference type="RefSeq" id="WP_341671794.1">
    <property type="nucleotide sequence ID" value="NZ_JBBYHV010000001.1"/>
</dbReference>
<evidence type="ECO:0000313" key="4">
    <source>
        <dbReference type="Proteomes" id="UP001497045"/>
    </source>
</evidence>
<evidence type="ECO:0000313" key="3">
    <source>
        <dbReference type="EMBL" id="MEL1249262.1"/>
    </source>
</evidence>
<organism evidence="3 4">
    <name type="scientific">Aurantiacibacter gilvus</name>
    <dbReference type="NCBI Taxonomy" id="3139141"/>
    <lineage>
        <taxon>Bacteria</taxon>
        <taxon>Pseudomonadati</taxon>
        <taxon>Pseudomonadota</taxon>
        <taxon>Alphaproteobacteria</taxon>
        <taxon>Sphingomonadales</taxon>
        <taxon>Erythrobacteraceae</taxon>
        <taxon>Aurantiacibacter</taxon>
    </lineage>
</organism>
<dbReference type="InterPro" id="IPR041649">
    <property type="entry name" value="NepR"/>
</dbReference>
<proteinExistence type="predicted"/>
<dbReference type="Proteomes" id="UP001497045">
    <property type="component" value="Unassembled WGS sequence"/>
</dbReference>
<feature type="region of interest" description="Disordered" evidence="1">
    <location>
        <begin position="21"/>
        <end position="64"/>
    </location>
</feature>
<feature type="compositionally biased region" description="Polar residues" evidence="1">
    <location>
        <begin position="31"/>
        <end position="42"/>
    </location>
</feature>
<evidence type="ECO:0000259" key="2">
    <source>
        <dbReference type="Pfam" id="PF18557"/>
    </source>
</evidence>
<feature type="domain" description="Anti-sigma factor NepR" evidence="2">
    <location>
        <begin position="64"/>
        <end position="96"/>
    </location>
</feature>
<keyword evidence="4" id="KW-1185">Reference proteome</keyword>